<organism evidence="1 2">
    <name type="scientific">Nezara viridula</name>
    <name type="common">Southern green stink bug</name>
    <name type="synonym">Cimex viridulus</name>
    <dbReference type="NCBI Taxonomy" id="85310"/>
    <lineage>
        <taxon>Eukaryota</taxon>
        <taxon>Metazoa</taxon>
        <taxon>Ecdysozoa</taxon>
        <taxon>Arthropoda</taxon>
        <taxon>Hexapoda</taxon>
        <taxon>Insecta</taxon>
        <taxon>Pterygota</taxon>
        <taxon>Neoptera</taxon>
        <taxon>Paraneoptera</taxon>
        <taxon>Hemiptera</taxon>
        <taxon>Heteroptera</taxon>
        <taxon>Panheteroptera</taxon>
        <taxon>Pentatomomorpha</taxon>
        <taxon>Pentatomoidea</taxon>
        <taxon>Pentatomidae</taxon>
        <taxon>Pentatominae</taxon>
        <taxon>Nezara</taxon>
    </lineage>
</organism>
<dbReference type="EMBL" id="OV725081">
    <property type="protein sequence ID" value="CAH1403523.1"/>
    <property type="molecule type" value="Genomic_DNA"/>
</dbReference>
<protein>
    <submittedName>
        <fullName evidence="1">Uncharacterized protein</fullName>
    </submittedName>
</protein>
<dbReference type="AlphaFoldDB" id="A0A9P0MQI7"/>
<reference evidence="1" key="1">
    <citation type="submission" date="2022-01" db="EMBL/GenBank/DDBJ databases">
        <authorList>
            <person name="King R."/>
        </authorList>
    </citation>
    <scope>NUCLEOTIDE SEQUENCE</scope>
</reference>
<evidence type="ECO:0000313" key="1">
    <source>
        <dbReference type="EMBL" id="CAH1403523.1"/>
    </source>
</evidence>
<sequence length="90" mass="9693">MVAAQKGRCVPAFATAAMEELISTPLPLGRETIKVRVFLLTGSSHHSTNSIHLTAFPVPPPLTGEPISRITLSKPANWGGSVLFYISDHR</sequence>
<dbReference type="Proteomes" id="UP001152798">
    <property type="component" value="Chromosome 5"/>
</dbReference>
<name>A0A9P0MQI7_NEZVI</name>
<accession>A0A9P0MQI7</accession>
<proteinExistence type="predicted"/>
<keyword evidence="2" id="KW-1185">Reference proteome</keyword>
<gene>
    <name evidence="1" type="ORF">NEZAVI_LOCUS12124</name>
</gene>
<evidence type="ECO:0000313" key="2">
    <source>
        <dbReference type="Proteomes" id="UP001152798"/>
    </source>
</evidence>